<name>A0AAN0JRV3_AMPQE</name>
<dbReference type="Gene3D" id="1.10.533.10">
    <property type="entry name" value="Death Domain, Fas"/>
    <property type="match status" value="1"/>
</dbReference>
<evidence type="ECO:0000313" key="4">
    <source>
        <dbReference type="Proteomes" id="UP000007879"/>
    </source>
</evidence>
<organism evidence="3 4">
    <name type="scientific">Amphimedon queenslandica</name>
    <name type="common">Sponge</name>
    <dbReference type="NCBI Taxonomy" id="400682"/>
    <lineage>
        <taxon>Eukaryota</taxon>
        <taxon>Metazoa</taxon>
        <taxon>Porifera</taxon>
        <taxon>Demospongiae</taxon>
        <taxon>Heteroscleromorpha</taxon>
        <taxon>Haplosclerida</taxon>
        <taxon>Niphatidae</taxon>
        <taxon>Amphimedon</taxon>
    </lineage>
</organism>
<dbReference type="PROSITE" id="PS50017">
    <property type="entry name" value="DEATH_DOMAIN"/>
    <property type="match status" value="1"/>
</dbReference>
<reference evidence="4" key="1">
    <citation type="journal article" date="2010" name="Nature">
        <title>The Amphimedon queenslandica genome and the evolution of animal complexity.</title>
        <authorList>
            <person name="Srivastava M."/>
            <person name="Simakov O."/>
            <person name="Chapman J."/>
            <person name="Fahey B."/>
            <person name="Gauthier M.E."/>
            <person name="Mitros T."/>
            <person name="Richards G.S."/>
            <person name="Conaco C."/>
            <person name="Dacre M."/>
            <person name="Hellsten U."/>
            <person name="Larroux C."/>
            <person name="Putnam N.H."/>
            <person name="Stanke M."/>
            <person name="Adamska M."/>
            <person name="Darling A."/>
            <person name="Degnan S.M."/>
            <person name="Oakley T.H."/>
            <person name="Plachetzki D.C."/>
            <person name="Zhai Y."/>
            <person name="Adamski M."/>
            <person name="Calcino A."/>
            <person name="Cummins S.F."/>
            <person name="Goodstein D.M."/>
            <person name="Harris C."/>
            <person name="Jackson D.J."/>
            <person name="Leys S.P."/>
            <person name="Shu S."/>
            <person name="Woodcroft B.J."/>
            <person name="Vervoort M."/>
            <person name="Kosik K.S."/>
            <person name="Manning G."/>
            <person name="Degnan B.M."/>
            <person name="Rokhsar D.S."/>
        </authorList>
    </citation>
    <scope>NUCLEOTIDE SEQUENCE [LARGE SCALE GENOMIC DNA]</scope>
</reference>
<dbReference type="RefSeq" id="XP_019859815.1">
    <property type="nucleotide sequence ID" value="XM_020004256.1"/>
</dbReference>
<evidence type="ECO:0000313" key="3">
    <source>
        <dbReference type="EnsemblMetazoa" id="XP_019859815.1"/>
    </source>
</evidence>
<dbReference type="InterPro" id="IPR000488">
    <property type="entry name" value="Death_dom"/>
</dbReference>
<dbReference type="GO" id="GO:0007165">
    <property type="term" value="P:signal transduction"/>
    <property type="evidence" value="ECO:0007669"/>
    <property type="project" value="InterPro"/>
</dbReference>
<dbReference type="GeneID" id="109588066"/>
<dbReference type="AlphaFoldDB" id="A0AAN0JRV3"/>
<feature type="domain" description="Death" evidence="2">
    <location>
        <begin position="41"/>
        <end position="120"/>
    </location>
</feature>
<keyword evidence="4" id="KW-1185">Reference proteome</keyword>
<feature type="compositionally biased region" description="Polar residues" evidence="1">
    <location>
        <begin position="409"/>
        <end position="422"/>
    </location>
</feature>
<reference evidence="3" key="2">
    <citation type="submission" date="2024-06" db="UniProtKB">
        <authorList>
            <consortium name="EnsemblMetazoa"/>
        </authorList>
    </citation>
    <scope>IDENTIFICATION</scope>
</reference>
<evidence type="ECO:0000259" key="2">
    <source>
        <dbReference type="PROSITE" id="PS50017"/>
    </source>
</evidence>
<dbReference type="Proteomes" id="UP000007879">
    <property type="component" value="Unassembled WGS sequence"/>
</dbReference>
<protein>
    <recommendedName>
        <fullName evidence="2">Death domain-containing protein</fullName>
    </recommendedName>
</protein>
<feature type="region of interest" description="Disordered" evidence="1">
    <location>
        <begin position="409"/>
        <end position="442"/>
    </location>
</feature>
<dbReference type="EnsemblMetazoa" id="XM_020004256.1">
    <property type="protein sequence ID" value="XP_019859815.1"/>
    <property type="gene ID" value="LOC109588066"/>
</dbReference>
<dbReference type="InterPro" id="IPR011029">
    <property type="entry name" value="DEATH-like_dom_sf"/>
</dbReference>
<feature type="compositionally biased region" description="Acidic residues" evidence="1">
    <location>
        <begin position="425"/>
        <end position="440"/>
    </location>
</feature>
<proteinExistence type="predicted"/>
<dbReference type="CDD" id="cd01670">
    <property type="entry name" value="Death"/>
    <property type="match status" value="1"/>
</dbReference>
<dbReference type="SUPFAM" id="SSF47986">
    <property type="entry name" value="DEATH domain"/>
    <property type="match status" value="1"/>
</dbReference>
<evidence type="ECO:0000256" key="1">
    <source>
        <dbReference type="SAM" id="MobiDB-lite"/>
    </source>
</evidence>
<accession>A0AAN0JRV3</accession>
<dbReference type="KEGG" id="aqu:109588066"/>
<sequence>MASMFSSCRSLSSVVPYDPPNQLKITDLPEVLDLLRNHGYLGTSYDILGFCLGLSSTTLDVIRNNNSDDTESCLRECLKAWLLKADNLEWTKGNPTIYSLVSALRELGENGVADGIDMAMHPACKIVARYTSNQSLLSVLPQLDIYLYEAKLIKGAIIPRNRQGEALLGRIKEAICVDYRKLEAFADILCQDPVTAEIGNAIMRDYRELDGSDDSIEECVDNKNVEMLMHVIYFSVSITSEFKLMRLKFGQTFFKVGSIMMNSPQSPTLDNIKYVLGIYNSALRPQLVHFKDIRDVLQLVSDNSSLDDISMLEYLVDESNLEEAQVVIKKYKEAIEEFKEIKFIPFLREKFPIAVPFEFTIIVDEDADKSMLNDVKRLSSAIFEKAPQHIRINVIRGFSLQSKDTTLTTEVRAGTTESVSHSYQEEEEDEKDEEKQLEEEKELHEEEKLIYEQVIKESEEKIATLIELQEKVTGGLKQTQIKAEEYEESRSELQNEIQKIKNKRGIFQKLQSEIQKFKNESKTFQKQRKALILENERLRSLLKDHNVPVQQKEETEILQETETVHTCTYISKG</sequence>